<gene>
    <name evidence="1" type="primary">RvY_02949-1</name>
    <name evidence="1" type="synonym">RvY_02949.1</name>
    <name evidence="1" type="ORF">RvY_02949</name>
</gene>
<keyword evidence="2" id="KW-1185">Reference proteome</keyword>
<dbReference type="Proteomes" id="UP000186922">
    <property type="component" value="Unassembled WGS sequence"/>
</dbReference>
<reference evidence="1 2" key="1">
    <citation type="journal article" date="2016" name="Nat. Commun.">
        <title>Extremotolerant tardigrade genome and improved radiotolerance of human cultured cells by tardigrade-unique protein.</title>
        <authorList>
            <person name="Hashimoto T."/>
            <person name="Horikawa D.D."/>
            <person name="Saito Y."/>
            <person name="Kuwahara H."/>
            <person name="Kozuka-Hata H."/>
            <person name="Shin-I T."/>
            <person name="Minakuchi Y."/>
            <person name="Ohishi K."/>
            <person name="Motoyama A."/>
            <person name="Aizu T."/>
            <person name="Enomoto A."/>
            <person name="Kondo K."/>
            <person name="Tanaka S."/>
            <person name="Hara Y."/>
            <person name="Koshikawa S."/>
            <person name="Sagara H."/>
            <person name="Miura T."/>
            <person name="Yokobori S."/>
            <person name="Miyagawa K."/>
            <person name="Suzuki Y."/>
            <person name="Kubo T."/>
            <person name="Oyama M."/>
            <person name="Kohara Y."/>
            <person name="Fujiyama A."/>
            <person name="Arakawa K."/>
            <person name="Katayama T."/>
            <person name="Toyoda A."/>
            <person name="Kunieda T."/>
        </authorList>
    </citation>
    <scope>NUCLEOTIDE SEQUENCE [LARGE SCALE GENOMIC DNA]</scope>
    <source>
        <strain evidence="1 2">YOKOZUNA-1</strain>
    </source>
</reference>
<evidence type="ECO:0000313" key="1">
    <source>
        <dbReference type="EMBL" id="GAU90547.1"/>
    </source>
</evidence>
<proteinExistence type="predicted"/>
<protein>
    <submittedName>
        <fullName evidence="1">Uncharacterized protein</fullName>
    </submittedName>
</protein>
<accession>A0A1D1UTH4</accession>
<comment type="caution">
    <text evidence="1">The sequence shown here is derived from an EMBL/GenBank/DDBJ whole genome shotgun (WGS) entry which is preliminary data.</text>
</comment>
<organism evidence="1 2">
    <name type="scientific">Ramazzottius varieornatus</name>
    <name type="common">Water bear</name>
    <name type="synonym">Tardigrade</name>
    <dbReference type="NCBI Taxonomy" id="947166"/>
    <lineage>
        <taxon>Eukaryota</taxon>
        <taxon>Metazoa</taxon>
        <taxon>Ecdysozoa</taxon>
        <taxon>Tardigrada</taxon>
        <taxon>Eutardigrada</taxon>
        <taxon>Parachela</taxon>
        <taxon>Hypsibioidea</taxon>
        <taxon>Ramazzottiidae</taxon>
        <taxon>Ramazzottius</taxon>
    </lineage>
</organism>
<dbReference type="EMBL" id="BDGG01000001">
    <property type="protein sequence ID" value="GAU90547.1"/>
    <property type="molecule type" value="Genomic_DNA"/>
</dbReference>
<dbReference type="OrthoDB" id="71166at2759"/>
<name>A0A1D1UTH4_RAMVA</name>
<dbReference type="AlphaFoldDB" id="A0A1D1UTH4"/>
<sequence>MLETAIKATKEEGISQHAAAKKFGVSRVTMRNRMVHPNPSPHGGKAKLPDRAENSIADFSVSCSDMGVPLNRYYTLQFMSDMAAEAGVPNTSFNDKYFRRFLTRHENLSLRITHASNRHGGEHCRK</sequence>
<evidence type="ECO:0000313" key="2">
    <source>
        <dbReference type="Proteomes" id="UP000186922"/>
    </source>
</evidence>